<dbReference type="Proteomes" id="UP000220133">
    <property type="component" value="Chromosome"/>
</dbReference>
<name>A0A291QZC7_9BACT</name>
<feature type="chain" id="PRO_5013353258" description="DUF4412 domain-containing protein" evidence="1">
    <location>
        <begin position="18"/>
        <end position="201"/>
    </location>
</feature>
<evidence type="ECO:0000313" key="2">
    <source>
        <dbReference type="EMBL" id="ATL49346.1"/>
    </source>
</evidence>
<sequence length="201" mass="23328">MCLILFLLVSSFKPLMAQDFTGKIVYANTYYSKVDDMTDAQYSTLFGSKTQFYIKNGNIKESFNGIALRMQVFRSDSNKLFFYKANTDYPLSIKPVNDKDSMMKVIIGEDADTINVLGKRCHKVIIESNNGKVTYYFNNDIQIDPSYFRDYKLNSFDIFTQMTHSLPLKIVLETSEYTKESTAIEMTPLSLQDEFFEIRRQ</sequence>
<organism evidence="2 3">
    <name type="scientific">Chitinophaga caeni</name>
    <dbReference type="NCBI Taxonomy" id="2029983"/>
    <lineage>
        <taxon>Bacteria</taxon>
        <taxon>Pseudomonadati</taxon>
        <taxon>Bacteroidota</taxon>
        <taxon>Chitinophagia</taxon>
        <taxon>Chitinophagales</taxon>
        <taxon>Chitinophagaceae</taxon>
        <taxon>Chitinophaga</taxon>
    </lineage>
</organism>
<keyword evidence="1" id="KW-0732">Signal</keyword>
<evidence type="ECO:0000313" key="3">
    <source>
        <dbReference type="Proteomes" id="UP000220133"/>
    </source>
</evidence>
<keyword evidence="3" id="KW-1185">Reference proteome</keyword>
<evidence type="ECO:0008006" key="4">
    <source>
        <dbReference type="Google" id="ProtNLM"/>
    </source>
</evidence>
<proteinExistence type="predicted"/>
<evidence type="ECO:0000256" key="1">
    <source>
        <dbReference type="SAM" id="SignalP"/>
    </source>
</evidence>
<dbReference type="AlphaFoldDB" id="A0A291QZC7"/>
<accession>A0A291QZC7</accession>
<gene>
    <name evidence="2" type="ORF">COR50_20395</name>
</gene>
<protein>
    <recommendedName>
        <fullName evidence="4">DUF4412 domain-containing protein</fullName>
    </recommendedName>
</protein>
<reference evidence="2 3" key="1">
    <citation type="submission" date="2017-10" db="EMBL/GenBank/DDBJ databases">
        <title>Paenichitinophaga pekingensis gen. nov., sp. nov., isolated from activated sludge.</title>
        <authorList>
            <person name="Jin D."/>
            <person name="Kong X."/>
            <person name="Deng Y."/>
            <person name="Bai Z."/>
        </authorList>
    </citation>
    <scope>NUCLEOTIDE SEQUENCE [LARGE SCALE GENOMIC DNA]</scope>
    <source>
        <strain evidence="2 3">13</strain>
    </source>
</reference>
<dbReference type="KEGG" id="cbae:COR50_20395"/>
<feature type="signal peptide" evidence="1">
    <location>
        <begin position="1"/>
        <end position="17"/>
    </location>
</feature>
<dbReference type="EMBL" id="CP023777">
    <property type="protein sequence ID" value="ATL49346.1"/>
    <property type="molecule type" value="Genomic_DNA"/>
</dbReference>